<dbReference type="RefSeq" id="WP_285905957.1">
    <property type="nucleotide sequence ID" value="NZ_JASUBC010000002.1"/>
</dbReference>
<comment type="caution">
    <text evidence="1">The sequence shown here is derived from an EMBL/GenBank/DDBJ whole genome shotgun (WGS) entry which is preliminary data.</text>
</comment>
<evidence type="ECO:0000313" key="1">
    <source>
        <dbReference type="EMBL" id="MDL4935802.1"/>
    </source>
</evidence>
<evidence type="ECO:0000313" key="2">
    <source>
        <dbReference type="Proteomes" id="UP001241571"/>
    </source>
</evidence>
<dbReference type="Proteomes" id="UP001241571">
    <property type="component" value="Unassembled WGS sequence"/>
</dbReference>
<sequence length="518" mass="58023">MNERQLKTIKGAKYRVIKGDDWVFPEGTVIQLAENPDIDDDMAMYVQEGNSYGEHAMYYHELELIELPKDAGIQEQLASISTEVTSAKLTADSALDKVTALEQRVVSLEKTGEETVIEIPEPLYTVGQKLRVKGNDNPVHHFYEIGTEVEVLRVVQEGDAEGKGSYEYYTSAPNVYFNQTISEADLEPAEQLHISEEEFAAIKVGDKIVLRSDLEEGNDYGIEPVTAKMADLAKREVEITVERISTDELKGSAEGAFWWYTAEMIAKVIPAIKPKFNVGDIINRPEYGDSLYYARLVTEVDTDNGTYVMRWADGSHPDFRIECSFDETESAFIKKEGLPPRMINPKGTVITAGNYYAANGTLYNVVLKVTEVKPENAEWEYVVTSANGRHIEGGFQSVKGSAYFTTAVPATPEQIEKFKQLENPEPVEEEKAPEFDNPEVEVGKVYMDDEGWMFYCDDIFKVEKQTLGYRKIYVDGVTALTPTGGLELKAHYGCTNYREATPEEAVKLLSVAFQDKAA</sequence>
<accession>A0ABD4ZT03</accession>
<dbReference type="AlphaFoldDB" id="A0ABD4ZT03"/>
<reference evidence="1 2" key="1">
    <citation type="submission" date="2023-06" db="EMBL/GenBank/DDBJ databases">
        <title>Acute promotion of culturable opportunistic pathogens and persistent increase of antibiotic resistance following antibiotic exposure in mouse gut microbiota.</title>
        <authorList>
            <person name="Li L."/>
            <person name="Wang B."/>
            <person name="Sun Y."/>
            <person name="Wang M."/>
            <person name="Xu H."/>
        </authorList>
    </citation>
    <scope>NUCLEOTIDE SEQUENCE [LARGE SCALE GENOMIC DNA]</scope>
    <source>
        <strain evidence="1 2">CRI2_2</strain>
    </source>
</reference>
<name>A0ABD4ZT03_ENTGA</name>
<dbReference type="EMBL" id="JASUBT010000005">
    <property type="protein sequence ID" value="MDL4935802.1"/>
    <property type="molecule type" value="Genomic_DNA"/>
</dbReference>
<proteinExistence type="predicted"/>
<protein>
    <submittedName>
        <fullName evidence="1">Uncharacterized protein</fullName>
    </submittedName>
</protein>
<organism evidence="1 2">
    <name type="scientific">Enterococcus gallinarum</name>
    <dbReference type="NCBI Taxonomy" id="1353"/>
    <lineage>
        <taxon>Bacteria</taxon>
        <taxon>Bacillati</taxon>
        <taxon>Bacillota</taxon>
        <taxon>Bacilli</taxon>
        <taxon>Lactobacillales</taxon>
        <taxon>Enterococcaceae</taxon>
        <taxon>Enterococcus</taxon>
    </lineage>
</organism>
<gene>
    <name evidence="1" type="ORF">QRX88_08760</name>
</gene>